<dbReference type="InterPro" id="IPR002121">
    <property type="entry name" value="HRDC_dom"/>
</dbReference>
<keyword evidence="10" id="KW-0067">ATP-binding</keyword>
<accession>A0A1G8PC84</accession>
<comment type="similarity">
    <text evidence="3">Belongs to the helicase family. RecQ subfamily.</text>
</comment>
<keyword evidence="7" id="KW-0378">Hydrolase</keyword>
<dbReference type="NCBIfam" id="TIGR00614">
    <property type="entry name" value="recQ_fam"/>
    <property type="match status" value="1"/>
</dbReference>
<dbReference type="CDD" id="cd17920">
    <property type="entry name" value="DEXHc_RecQ"/>
    <property type="match status" value="1"/>
</dbReference>
<evidence type="ECO:0000256" key="8">
    <source>
        <dbReference type="ARBA" id="ARBA00022806"/>
    </source>
</evidence>
<keyword evidence="13" id="KW-0234">DNA repair</keyword>
<keyword evidence="9" id="KW-0862">Zinc</keyword>
<evidence type="ECO:0000259" key="17">
    <source>
        <dbReference type="PROSITE" id="PS50967"/>
    </source>
</evidence>
<evidence type="ECO:0000256" key="16">
    <source>
        <dbReference type="NCBIfam" id="TIGR01389"/>
    </source>
</evidence>
<dbReference type="PANTHER" id="PTHR13710">
    <property type="entry name" value="DNA HELICASE RECQ FAMILY MEMBER"/>
    <property type="match status" value="1"/>
</dbReference>
<dbReference type="PROSITE" id="PS51192">
    <property type="entry name" value="HELICASE_ATP_BIND_1"/>
    <property type="match status" value="1"/>
</dbReference>
<dbReference type="PANTHER" id="PTHR13710:SF105">
    <property type="entry name" value="ATP-DEPENDENT DNA HELICASE Q1"/>
    <property type="match status" value="1"/>
</dbReference>
<dbReference type="InterPro" id="IPR006293">
    <property type="entry name" value="DNA_helicase_ATP-dep_RecQ_bac"/>
</dbReference>
<dbReference type="RefSeq" id="WP_090398589.1">
    <property type="nucleotide sequence ID" value="NZ_FNEN01000008.1"/>
</dbReference>
<dbReference type="GO" id="GO:0005524">
    <property type="term" value="F:ATP binding"/>
    <property type="evidence" value="ECO:0007669"/>
    <property type="project" value="UniProtKB-KW"/>
</dbReference>
<dbReference type="Proteomes" id="UP000198853">
    <property type="component" value="Unassembled WGS sequence"/>
</dbReference>
<evidence type="ECO:0000259" key="18">
    <source>
        <dbReference type="PROSITE" id="PS51192"/>
    </source>
</evidence>
<keyword evidence="14" id="KW-0413">Isomerase</keyword>
<evidence type="ECO:0000313" key="20">
    <source>
        <dbReference type="EMBL" id="SDI89350.1"/>
    </source>
</evidence>
<dbReference type="InterPro" id="IPR018982">
    <property type="entry name" value="RQC_domain"/>
</dbReference>
<dbReference type="InterPro" id="IPR036390">
    <property type="entry name" value="WH_DNA-bd_sf"/>
</dbReference>
<name>A0A1G8PC84_9BACI</name>
<dbReference type="GO" id="GO:0006281">
    <property type="term" value="P:DNA repair"/>
    <property type="evidence" value="ECO:0007669"/>
    <property type="project" value="UniProtKB-KW"/>
</dbReference>
<evidence type="ECO:0000259" key="19">
    <source>
        <dbReference type="PROSITE" id="PS51194"/>
    </source>
</evidence>
<proteinExistence type="inferred from homology"/>
<dbReference type="InterPro" id="IPR010997">
    <property type="entry name" value="HRDC-like_sf"/>
</dbReference>
<dbReference type="PROSITE" id="PS51194">
    <property type="entry name" value="HELICASE_CTER"/>
    <property type="match status" value="1"/>
</dbReference>
<dbReference type="Pfam" id="PF14493">
    <property type="entry name" value="HTH_40"/>
    <property type="match status" value="1"/>
</dbReference>
<dbReference type="SMART" id="SM00487">
    <property type="entry name" value="DEXDc"/>
    <property type="match status" value="1"/>
</dbReference>
<dbReference type="InterPro" id="IPR027417">
    <property type="entry name" value="P-loop_NTPase"/>
</dbReference>
<dbReference type="EC" id="5.6.2.4" evidence="16"/>
<dbReference type="GO" id="GO:0016787">
    <property type="term" value="F:hydrolase activity"/>
    <property type="evidence" value="ECO:0007669"/>
    <property type="project" value="UniProtKB-KW"/>
</dbReference>
<dbReference type="InterPro" id="IPR014001">
    <property type="entry name" value="Helicase_ATP-bd"/>
</dbReference>
<keyword evidence="4" id="KW-0479">Metal-binding</keyword>
<dbReference type="Gene3D" id="1.10.10.10">
    <property type="entry name" value="Winged helix-like DNA-binding domain superfamily/Winged helix DNA-binding domain"/>
    <property type="match status" value="1"/>
</dbReference>
<dbReference type="Pfam" id="PF09382">
    <property type="entry name" value="RQC"/>
    <property type="match status" value="1"/>
</dbReference>
<dbReference type="FunFam" id="1.10.150.80:FF:000002">
    <property type="entry name" value="ATP-dependent DNA helicase RecQ"/>
    <property type="match status" value="1"/>
</dbReference>
<dbReference type="GO" id="GO:0005737">
    <property type="term" value="C:cytoplasm"/>
    <property type="evidence" value="ECO:0007669"/>
    <property type="project" value="TreeGrafter"/>
</dbReference>
<evidence type="ECO:0000256" key="4">
    <source>
        <dbReference type="ARBA" id="ARBA00022723"/>
    </source>
</evidence>
<dbReference type="InterPro" id="IPR011545">
    <property type="entry name" value="DEAD/DEAH_box_helicase_dom"/>
</dbReference>
<dbReference type="Gene3D" id="1.10.150.80">
    <property type="entry name" value="HRDC domain"/>
    <property type="match status" value="1"/>
</dbReference>
<dbReference type="OrthoDB" id="9763310at2"/>
<feature type="domain" description="Helicase C-terminal" evidence="19">
    <location>
        <begin position="219"/>
        <end position="363"/>
    </location>
</feature>
<dbReference type="GO" id="GO:0009378">
    <property type="term" value="F:four-way junction helicase activity"/>
    <property type="evidence" value="ECO:0007669"/>
    <property type="project" value="TreeGrafter"/>
</dbReference>
<dbReference type="SMART" id="SM00490">
    <property type="entry name" value="HELICc"/>
    <property type="match status" value="1"/>
</dbReference>
<sequence>MIEQARTILKNTFGYDSFRKGQAEVLELLLQKQDTVGIMPTGGGKSLCYQIPALLLPGVTMVISPLISLMKDQVDALEEEGVPATYINSSLPAEVIRQRMQGAARGEYKLIYIAPERLESPAFMNWLGQIEVSLVAIDEAHCISQWGHDFRPSYLLIAEMIKQLEIKPLIVALTATATPTVTSDICALLNIDNNDVVTAGFRRENLVFRVIKGQDRDAFLESYINRNASQPGIVYAGTRKEVERLYTTFKSKGYNIGKYHAGMPEDERTHNQEQFLYDDITVMVATNAFGMGIDKSNVRYVIHYNMPKNIESYYQEAGRAGRDGEQSECILLFAPQDIRLPKFFIEESDMAPERKQYEYEKLQQMIGYCHAESCLEQYLLNYFGETDAIKCETCGNCTDDRASITITREAQMVFSCVKRMRERFGKTMIAKVLTGSADQKIQSFGFDSLSTHGIMKEKSQKQVMDLIDFLAAEQYLTPTNGQYQVLTLSHTAIQVLQGKQDVRKKEHVQAEQFVVEDQLFTRLRNLRKAIADADQVPPYVVFSDATLRDMCAQLPVTSQTMLNIKGVGERKLDSFGSDFIKEIAAYCEENDIKPNRQQPDHILASSRKSTGVSHRVTFQLFADGYSIEEITKERGMSQRTIEGHLIRCGDEGFNIDWDKFIASEYEPLIAEAVEEVGTERLRPIKEQLPEDVDYFMIQAYFQKQKHLSRTD</sequence>
<dbReference type="SUPFAM" id="SSF46785">
    <property type="entry name" value="Winged helix' DNA-binding domain"/>
    <property type="match status" value="1"/>
</dbReference>
<evidence type="ECO:0000256" key="10">
    <source>
        <dbReference type="ARBA" id="ARBA00022840"/>
    </source>
</evidence>
<feature type="domain" description="HRDC" evidence="17">
    <location>
        <begin position="513"/>
        <end position="593"/>
    </location>
</feature>
<dbReference type="SUPFAM" id="SSF47819">
    <property type="entry name" value="HRDC-like"/>
    <property type="match status" value="1"/>
</dbReference>
<dbReference type="InterPro" id="IPR036388">
    <property type="entry name" value="WH-like_DNA-bd_sf"/>
</dbReference>
<evidence type="ECO:0000256" key="15">
    <source>
        <dbReference type="ARBA" id="ARBA00034617"/>
    </source>
</evidence>
<keyword evidence="5" id="KW-0547">Nucleotide-binding</keyword>
<dbReference type="Gene3D" id="3.40.50.300">
    <property type="entry name" value="P-loop containing nucleotide triphosphate hydrolases"/>
    <property type="match status" value="2"/>
</dbReference>
<dbReference type="InterPro" id="IPR032284">
    <property type="entry name" value="RecQ_Zn-bd"/>
</dbReference>
<comment type="cofactor">
    <cofactor evidence="1">
        <name>Mg(2+)</name>
        <dbReference type="ChEBI" id="CHEBI:18420"/>
    </cofactor>
</comment>
<keyword evidence="6" id="KW-0227">DNA damage</keyword>
<dbReference type="GO" id="GO:0006310">
    <property type="term" value="P:DNA recombination"/>
    <property type="evidence" value="ECO:0007669"/>
    <property type="project" value="UniProtKB-UniRule"/>
</dbReference>
<dbReference type="PROSITE" id="PS50967">
    <property type="entry name" value="HRDC"/>
    <property type="match status" value="1"/>
</dbReference>
<evidence type="ECO:0000256" key="11">
    <source>
        <dbReference type="ARBA" id="ARBA00023125"/>
    </source>
</evidence>
<dbReference type="GO" id="GO:0043138">
    <property type="term" value="F:3'-5' DNA helicase activity"/>
    <property type="evidence" value="ECO:0007669"/>
    <property type="project" value="UniProtKB-EC"/>
</dbReference>
<evidence type="ECO:0000256" key="12">
    <source>
        <dbReference type="ARBA" id="ARBA00023172"/>
    </source>
</evidence>
<dbReference type="FunFam" id="3.40.50.300:FF:000296">
    <property type="entry name" value="ATP-dependent DNA helicase RecQ"/>
    <property type="match status" value="1"/>
</dbReference>
<dbReference type="GO" id="GO:0003677">
    <property type="term" value="F:DNA binding"/>
    <property type="evidence" value="ECO:0007669"/>
    <property type="project" value="UniProtKB-KW"/>
</dbReference>
<dbReference type="GO" id="GO:0030894">
    <property type="term" value="C:replisome"/>
    <property type="evidence" value="ECO:0007669"/>
    <property type="project" value="TreeGrafter"/>
</dbReference>
<evidence type="ECO:0000256" key="7">
    <source>
        <dbReference type="ARBA" id="ARBA00022801"/>
    </source>
</evidence>
<protein>
    <recommendedName>
        <fullName evidence="16">DNA helicase RecQ</fullName>
        <ecNumber evidence="16">5.6.2.4</ecNumber>
    </recommendedName>
</protein>
<gene>
    <name evidence="20" type="ORF">SAMN04488123_10831</name>
</gene>
<evidence type="ECO:0000256" key="14">
    <source>
        <dbReference type="ARBA" id="ARBA00023235"/>
    </source>
</evidence>
<comment type="catalytic activity">
    <reaction evidence="15">
        <text>Couples ATP hydrolysis with the unwinding of duplex DNA by translocating in the 3'-5' direction.</text>
        <dbReference type="EC" id="5.6.2.4"/>
    </reaction>
</comment>
<dbReference type="Pfam" id="PF00271">
    <property type="entry name" value="Helicase_C"/>
    <property type="match status" value="1"/>
</dbReference>
<dbReference type="InterPro" id="IPR004589">
    <property type="entry name" value="DNA_helicase_ATP-dep_RecQ"/>
</dbReference>
<dbReference type="SUPFAM" id="SSF52540">
    <property type="entry name" value="P-loop containing nucleoside triphosphate hydrolases"/>
    <property type="match status" value="1"/>
</dbReference>
<evidence type="ECO:0000256" key="6">
    <source>
        <dbReference type="ARBA" id="ARBA00022763"/>
    </source>
</evidence>
<dbReference type="GO" id="GO:0046872">
    <property type="term" value="F:metal ion binding"/>
    <property type="evidence" value="ECO:0007669"/>
    <property type="project" value="UniProtKB-KW"/>
</dbReference>
<keyword evidence="12" id="KW-0233">DNA recombination</keyword>
<comment type="cofactor">
    <cofactor evidence="2">
        <name>Zn(2+)</name>
        <dbReference type="ChEBI" id="CHEBI:29105"/>
    </cofactor>
</comment>
<dbReference type="AlphaFoldDB" id="A0A1G8PC84"/>
<evidence type="ECO:0000256" key="9">
    <source>
        <dbReference type="ARBA" id="ARBA00022833"/>
    </source>
</evidence>
<organism evidence="20 21">
    <name type="scientific">Natribacillus halophilus</name>
    <dbReference type="NCBI Taxonomy" id="549003"/>
    <lineage>
        <taxon>Bacteria</taxon>
        <taxon>Bacillati</taxon>
        <taxon>Bacillota</taxon>
        <taxon>Bacilli</taxon>
        <taxon>Bacillales</taxon>
        <taxon>Bacillaceae</taxon>
        <taxon>Natribacillus</taxon>
    </lineage>
</organism>
<evidence type="ECO:0000313" key="21">
    <source>
        <dbReference type="Proteomes" id="UP000198853"/>
    </source>
</evidence>
<dbReference type="InterPro" id="IPR044876">
    <property type="entry name" value="HRDC_dom_sf"/>
</dbReference>
<evidence type="ECO:0000256" key="5">
    <source>
        <dbReference type="ARBA" id="ARBA00022741"/>
    </source>
</evidence>
<dbReference type="Pfam" id="PF00270">
    <property type="entry name" value="DEAD"/>
    <property type="match status" value="1"/>
</dbReference>
<dbReference type="InterPro" id="IPR001650">
    <property type="entry name" value="Helicase_C-like"/>
</dbReference>
<dbReference type="Pfam" id="PF16124">
    <property type="entry name" value="RecQ_Zn_bind"/>
    <property type="match status" value="1"/>
</dbReference>
<keyword evidence="11" id="KW-0238">DNA-binding</keyword>
<dbReference type="SMART" id="SM00956">
    <property type="entry name" value="RQC"/>
    <property type="match status" value="1"/>
</dbReference>
<reference evidence="20 21" key="1">
    <citation type="submission" date="2016-10" db="EMBL/GenBank/DDBJ databases">
        <authorList>
            <person name="de Groot N.N."/>
        </authorList>
    </citation>
    <scope>NUCLEOTIDE SEQUENCE [LARGE SCALE GENOMIC DNA]</scope>
    <source>
        <strain evidence="20 21">DSM 21771</strain>
    </source>
</reference>
<keyword evidence="21" id="KW-1185">Reference proteome</keyword>
<dbReference type="SMART" id="SM00341">
    <property type="entry name" value="HRDC"/>
    <property type="match status" value="1"/>
</dbReference>
<evidence type="ECO:0000256" key="1">
    <source>
        <dbReference type="ARBA" id="ARBA00001946"/>
    </source>
</evidence>
<dbReference type="GO" id="GO:0006260">
    <property type="term" value="P:DNA replication"/>
    <property type="evidence" value="ECO:0007669"/>
    <property type="project" value="InterPro"/>
</dbReference>
<evidence type="ECO:0000256" key="2">
    <source>
        <dbReference type="ARBA" id="ARBA00001947"/>
    </source>
</evidence>
<keyword evidence="8 20" id="KW-0347">Helicase</keyword>
<dbReference type="InterPro" id="IPR029491">
    <property type="entry name" value="Helicase_HTH"/>
</dbReference>
<dbReference type="GO" id="GO:0009432">
    <property type="term" value="P:SOS response"/>
    <property type="evidence" value="ECO:0007669"/>
    <property type="project" value="UniProtKB-UniRule"/>
</dbReference>
<dbReference type="NCBIfam" id="TIGR01389">
    <property type="entry name" value="recQ"/>
    <property type="match status" value="1"/>
</dbReference>
<evidence type="ECO:0000256" key="13">
    <source>
        <dbReference type="ARBA" id="ARBA00023204"/>
    </source>
</evidence>
<evidence type="ECO:0000256" key="3">
    <source>
        <dbReference type="ARBA" id="ARBA00005446"/>
    </source>
</evidence>
<dbReference type="Pfam" id="PF00570">
    <property type="entry name" value="HRDC"/>
    <property type="match status" value="1"/>
</dbReference>
<feature type="domain" description="Helicase ATP-binding" evidence="18">
    <location>
        <begin position="26"/>
        <end position="195"/>
    </location>
</feature>
<dbReference type="GO" id="GO:0043590">
    <property type="term" value="C:bacterial nucleoid"/>
    <property type="evidence" value="ECO:0007669"/>
    <property type="project" value="TreeGrafter"/>
</dbReference>
<dbReference type="EMBL" id="FNEN01000008">
    <property type="protein sequence ID" value="SDI89350.1"/>
    <property type="molecule type" value="Genomic_DNA"/>
</dbReference>